<evidence type="ECO:0000256" key="2">
    <source>
        <dbReference type="ARBA" id="ARBA00005684"/>
    </source>
</evidence>
<evidence type="ECO:0000256" key="4">
    <source>
        <dbReference type="ARBA" id="ARBA00022676"/>
    </source>
</evidence>
<evidence type="ECO:0000256" key="5">
    <source>
        <dbReference type="ARBA" id="ARBA00022679"/>
    </source>
</evidence>
<proteinExistence type="inferred from homology"/>
<accession>A0A382TQI9</accession>
<evidence type="ECO:0000256" key="7">
    <source>
        <dbReference type="ARBA" id="ARBA00031423"/>
    </source>
</evidence>
<dbReference type="Gene3D" id="3.20.20.80">
    <property type="entry name" value="Glycosidases"/>
    <property type="match status" value="1"/>
</dbReference>
<dbReference type="InterPro" id="IPR017853">
    <property type="entry name" value="GH"/>
</dbReference>
<keyword evidence="5" id="KW-0808">Transferase</keyword>
<reference evidence="9" key="1">
    <citation type="submission" date="2018-05" db="EMBL/GenBank/DDBJ databases">
        <authorList>
            <person name="Lanie J.A."/>
            <person name="Ng W.-L."/>
            <person name="Kazmierczak K.M."/>
            <person name="Andrzejewski T.M."/>
            <person name="Davidsen T.M."/>
            <person name="Wayne K.J."/>
            <person name="Tettelin H."/>
            <person name="Glass J.I."/>
            <person name="Rusch D."/>
            <person name="Podicherti R."/>
            <person name="Tsui H.-C.T."/>
            <person name="Winkler M.E."/>
        </authorList>
    </citation>
    <scope>NUCLEOTIDE SEQUENCE</scope>
</reference>
<comment type="similarity">
    <text evidence="2">Belongs to the disproportionating enzyme family.</text>
</comment>
<dbReference type="GO" id="GO:0005975">
    <property type="term" value="P:carbohydrate metabolic process"/>
    <property type="evidence" value="ECO:0007669"/>
    <property type="project" value="InterPro"/>
</dbReference>
<evidence type="ECO:0000256" key="8">
    <source>
        <dbReference type="ARBA" id="ARBA00031501"/>
    </source>
</evidence>
<dbReference type="InterPro" id="IPR003385">
    <property type="entry name" value="Glyco_hydro_77"/>
</dbReference>
<feature type="non-terminal residue" evidence="9">
    <location>
        <position position="89"/>
    </location>
</feature>
<evidence type="ECO:0000256" key="6">
    <source>
        <dbReference type="ARBA" id="ARBA00023277"/>
    </source>
</evidence>
<evidence type="ECO:0000313" key="9">
    <source>
        <dbReference type="EMBL" id="SVD24344.1"/>
    </source>
</evidence>
<dbReference type="SUPFAM" id="SSF51445">
    <property type="entry name" value="(Trans)glycosidases"/>
    <property type="match status" value="1"/>
</dbReference>
<dbReference type="PANTHER" id="PTHR32438">
    <property type="entry name" value="4-ALPHA-GLUCANOTRANSFERASE DPE1, CHLOROPLASTIC/AMYLOPLASTIC"/>
    <property type="match status" value="1"/>
</dbReference>
<dbReference type="PANTHER" id="PTHR32438:SF5">
    <property type="entry name" value="4-ALPHA-GLUCANOTRANSFERASE DPE1, CHLOROPLASTIC_AMYLOPLASTIC"/>
    <property type="match status" value="1"/>
</dbReference>
<evidence type="ECO:0000256" key="3">
    <source>
        <dbReference type="ARBA" id="ARBA00012560"/>
    </source>
</evidence>
<protein>
    <recommendedName>
        <fullName evidence="3">4-alpha-glucanotransferase</fullName>
        <ecNumber evidence="3">2.4.1.25</ecNumber>
    </recommendedName>
    <alternativeName>
        <fullName evidence="7">Amylomaltase</fullName>
    </alternativeName>
    <alternativeName>
        <fullName evidence="8">Disproportionating enzyme</fullName>
    </alternativeName>
</protein>
<sequence>VQIESFWALSTEVLMDASLPQIPAWLRQRSTGLLLHLSSLPGEFGIGNMGKPSRELIDFLSEAGFSHWQICPVGPTSFGDSPYQSFSSF</sequence>
<keyword evidence="4" id="KW-0328">Glycosyltransferase</keyword>
<dbReference type="EMBL" id="UINC01138421">
    <property type="protein sequence ID" value="SVD24344.1"/>
    <property type="molecule type" value="Genomic_DNA"/>
</dbReference>
<dbReference type="AlphaFoldDB" id="A0A382TQI9"/>
<dbReference type="GO" id="GO:0004134">
    <property type="term" value="F:4-alpha-glucanotransferase activity"/>
    <property type="evidence" value="ECO:0007669"/>
    <property type="project" value="UniProtKB-EC"/>
</dbReference>
<feature type="non-terminal residue" evidence="9">
    <location>
        <position position="1"/>
    </location>
</feature>
<dbReference type="Pfam" id="PF02446">
    <property type="entry name" value="Glyco_hydro_77"/>
    <property type="match status" value="1"/>
</dbReference>
<dbReference type="EC" id="2.4.1.25" evidence="3"/>
<keyword evidence="6" id="KW-0119">Carbohydrate metabolism</keyword>
<gene>
    <name evidence="9" type="ORF">METZ01_LOCUS377198</name>
</gene>
<evidence type="ECO:0000256" key="1">
    <source>
        <dbReference type="ARBA" id="ARBA00000439"/>
    </source>
</evidence>
<comment type="catalytic activity">
    <reaction evidence="1">
        <text>Transfers a segment of a (1-&gt;4)-alpha-D-glucan to a new position in an acceptor, which may be glucose or a (1-&gt;4)-alpha-D-glucan.</text>
        <dbReference type="EC" id="2.4.1.25"/>
    </reaction>
</comment>
<name>A0A382TQI9_9ZZZZ</name>
<organism evidence="9">
    <name type="scientific">marine metagenome</name>
    <dbReference type="NCBI Taxonomy" id="408172"/>
    <lineage>
        <taxon>unclassified sequences</taxon>
        <taxon>metagenomes</taxon>
        <taxon>ecological metagenomes</taxon>
    </lineage>
</organism>